<feature type="transmembrane region" description="Helical" evidence="1">
    <location>
        <begin position="48"/>
        <end position="67"/>
    </location>
</feature>
<comment type="caution">
    <text evidence="2">The sequence shown here is derived from an EMBL/GenBank/DDBJ whole genome shotgun (WGS) entry which is preliminary data.</text>
</comment>
<feature type="transmembrane region" description="Helical" evidence="1">
    <location>
        <begin position="101"/>
        <end position="122"/>
    </location>
</feature>
<reference evidence="2" key="1">
    <citation type="submission" date="2013-08" db="EMBL/GenBank/DDBJ databases">
        <authorList>
            <person name="Mendez C."/>
            <person name="Richter M."/>
            <person name="Ferrer M."/>
            <person name="Sanchez J."/>
        </authorList>
    </citation>
    <scope>NUCLEOTIDE SEQUENCE</scope>
</reference>
<reference evidence="2" key="2">
    <citation type="journal article" date="2014" name="ISME J.">
        <title>Microbial stratification in low pH oxic and suboxic macroscopic growths along an acid mine drainage.</title>
        <authorList>
            <person name="Mendez-Garcia C."/>
            <person name="Mesa V."/>
            <person name="Sprenger R.R."/>
            <person name="Richter M."/>
            <person name="Diez M.S."/>
            <person name="Solano J."/>
            <person name="Bargiela R."/>
            <person name="Golyshina O.V."/>
            <person name="Manteca A."/>
            <person name="Ramos J.L."/>
            <person name="Gallego J.R."/>
            <person name="Llorente I."/>
            <person name="Martins Dos Santos V.A."/>
            <person name="Jensen O.N."/>
            <person name="Pelaez A.I."/>
            <person name="Sanchez J."/>
            <person name="Ferrer M."/>
        </authorList>
    </citation>
    <scope>NUCLEOTIDE SEQUENCE</scope>
</reference>
<accession>T1BJT4</accession>
<keyword evidence="1" id="KW-1133">Transmembrane helix</keyword>
<name>T1BJT4_9ZZZZ</name>
<dbReference type="PANTHER" id="PTHR39594">
    <property type="entry name" value="PROTEIN YCHQ"/>
    <property type="match status" value="1"/>
</dbReference>
<feature type="transmembrane region" description="Helical" evidence="1">
    <location>
        <begin position="73"/>
        <end position="94"/>
    </location>
</feature>
<evidence type="ECO:0000256" key="1">
    <source>
        <dbReference type="SAM" id="Phobius"/>
    </source>
</evidence>
<feature type="transmembrane region" description="Helical" evidence="1">
    <location>
        <begin position="6"/>
        <end position="27"/>
    </location>
</feature>
<dbReference type="PANTHER" id="PTHR39594:SF1">
    <property type="entry name" value="PROTEIN YCHQ"/>
    <property type="match status" value="1"/>
</dbReference>
<keyword evidence="1" id="KW-0812">Transmembrane</keyword>
<dbReference type="PIRSF" id="PIRSF005610">
    <property type="entry name" value="SirB"/>
    <property type="match status" value="1"/>
</dbReference>
<sequence length="131" mass="14473">MPMTNPLDFLLASHVFMATLSVSLLIYRGMRRLARNPVPDTRWLRITPHIVDTLLLVTGIALAWALGLDPLTVTWLGVKLLLIVAYIAVGLLAFRVSGPRAIRLGVFILALLIFADIVAIAITRSPWGFWA</sequence>
<protein>
    <submittedName>
        <fullName evidence="2">Invasion gene expression up-regulator, SirB</fullName>
    </submittedName>
</protein>
<organism evidence="2">
    <name type="scientific">mine drainage metagenome</name>
    <dbReference type="NCBI Taxonomy" id="410659"/>
    <lineage>
        <taxon>unclassified sequences</taxon>
        <taxon>metagenomes</taxon>
        <taxon>ecological metagenomes</taxon>
    </lineage>
</organism>
<dbReference type="AlphaFoldDB" id="T1BJT4"/>
<dbReference type="Pfam" id="PF04247">
    <property type="entry name" value="SirB"/>
    <property type="match status" value="1"/>
</dbReference>
<dbReference type="GO" id="GO:0005886">
    <property type="term" value="C:plasma membrane"/>
    <property type="evidence" value="ECO:0007669"/>
    <property type="project" value="TreeGrafter"/>
</dbReference>
<dbReference type="EMBL" id="AUZY01006708">
    <property type="protein sequence ID" value="EQD53514.1"/>
    <property type="molecule type" value="Genomic_DNA"/>
</dbReference>
<evidence type="ECO:0000313" key="2">
    <source>
        <dbReference type="EMBL" id="EQD53514.1"/>
    </source>
</evidence>
<proteinExistence type="predicted"/>
<dbReference type="InterPro" id="IPR007360">
    <property type="entry name" value="SirB"/>
</dbReference>
<keyword evidence="1" id="KW-0472">Membrane</keyword>
<gene>
    <name evidence="2" type="ORF">B1B_10203</name>
</gene>